<keyword evidence="8 12" id="KW-0560">Oxidoreductase</keyword>
<dbReference type="PROSITE" id="PS00086">
    <property type="entry name" value="CYTOCHROME_P450"/>
    <property type="match status" value="1"/>
</dbReference>
<keyword evidence="6 11" id="KW-0479">Metal-binding</keyword>
<evidence type="ECO:0000256" key="6">
    <source>
        <dbReference type="ARBA" id="ARBA00022723"/>
    </source>
</evidence>
<evidence type="ECO:0000256" key="8">
    <source>
        <dbReference type="ARBA" id="ARBA00023002"/>
    </source>
</evidence>
<name>A0AAV1A406_VICFA</name>
<dbReference type="GO" id="GO:0005783">
    <property type="term" value="C:endoplasmic reticulum"/>
    <property type="evidence" value="ECO:0007669"/>
    <property type="project" value="TreeGrafter"/>
</dbReference>
<gene>
    <name evidence="13" type="ORF">VFH_III182320</name>
</gene>
<dbReference type="SUPFAM" id="SSF48264">
    <property type="entry name" value="Cytochrome P450"/>
    <property type="match status" value="1"/>
</dbReference>
<dbReference type="Pfam" id="PF00067">
    <property type="entry name" value="p450"/>
    <property type="match status" value="1"/>
</dbReference>
<evidence type="ECO:0000256" key="12">
    <source>
        <dbReference type="RuleBase" id="RU000461"/>
    </source>
</evidence>
<protein>
    <recommendedName>
        <fullName evidence="15">Beta-amyrin 11-oxidase</fullName>
    </recommendedName>
</protein>
<evidence type="ECO:0000256" key="5">
    <source>
        <dbReference type="ARBA" id="ARBA00022692"/>
    </source>
</evidence>
<organism evidence="13 14">
    <name type="scientific">Vicia faba</name>
    <name type="common">Broad bean</name>
    <name type="synonym">Faba vulgaris</name>
    <dbReference type="NCBI Taxonomy" id="3906"/>
    <lineage>
        <taxon>Eukaryota</taxon>
        <taxon>Viridiplantae</taxon>
        <taxon>Streptophyta</taxon>
        <taxon>Embryophyta</taxon>
        <taxon>Tracheophyta</taxon>
        <taxon>Spermatophyta</taxon>
        <taxon>Magnoliopsida</taxon>
        <taxon>eudicotyledons</taxon>
        <taxon>Gunneridae</taxon>
        <taxon>Pentapetalae</taxon>
        <taxon>rosids</taxon>
        <taxon>fabids</taxon>
        <taxon>Fabales</taxon>
        <taxon>Fabaceae</taxon>
        <taxon>Papilionoideae</taxon>
        <taxon>50 kb inversion clade</taxon>
        <taxon>NPAAA clade</taxon>
        <taxon>Hologalegina</taxon>
        <taxon>IRL clade</taxon>
        <taxon>Fabeae</taxon>
        <taxon>Vicia</taxon>
    </lineage>
</organism>
<reference evidence="13 14" key="1">
    <citation type="submission" date="2023-01" db="EMBL/GenBank/DDBJ databases">
        <authorList>
            <person name="Kreplak J."/>
        </authorList>
    </citation>
    <scope>NUCLEOTIDE SEQUENCE [LARGE SCALE GENOMIC DNA]</scope>
</reference>
<dbReference type="InterPro" id="IPR036396">
    <property type="entry name" value="Cyt_P450_sf"/>
</dbReference>
<comment type="cofactor">
    <cofactor evidence="1 11">
        <name>heme</name>
        <dbReference type="ChEBI" id="CHEBI:30413"/>
    </cofactor>
</comment>
<dbReference type="GO" id="GO:0016132">
    <property type="term" value="P:brassinosteroid biosynthetic process"/>
    <property type="evidence" value="ECO:0007669"/>
    <property type="project" value="TreeGrafter"/>
</dbReference>
<keyword evidence="4 11" id="KW-0349">Heme</keyword>
<evidence type="ECO:0000256" key="11">
    <source>
        <dbReference type="PIRSR" id="PIRSR602401-1"/>
    </source>
</evidence>
<comment type="subcellular location">
    <subcellularLocation>
        <location evidence="2">Membrane</location>
        <topology evidence="2">Single-pass membrane protein</topology>
    </subcellularLocation>
</comment>
<keyword evidence="12" id="KW-0503">Monooxygenase</keyword>
<dbReference type="GO" id="GO:0010268">
    <property type="term" value="P:brassinosteroid homeostasis"/>
    <property type="evidence" value="ECO:0007669"/>
    <property type="project" value="TreeGrafter"/>
</dbReference>
<dbReference type="InterPro" id="IPR002401">
    <property type="entry name" value="Cyt_P450_E_grp-I"/>
</dbReference>
<sequence length="462" mass="53280">MHEFYYNLKQRNKEFPLPPGDLGWPFIGNTLAFLKHFSSGHPDSFISNIVSKYGRNGIYKTHLFGNPSVIVCEGEMCKRMLTDDETFKIGYPKSTIEVVRCKCIWSFSKEEHRRFRRLISSLTMGHNTLETYLTRIEDNVINSLEELSSMNHPVEFLKETKNISFNIIIDILLGSYNQHIINKIGNSFTEMYSALFSMPINLPGFAFRKGLMAREKLGKLVKPIVEERRLMIKNGERKDLLDVLLQAKDEDGWKPEDEDIIDILIGIVLAGHEATASGMMWSMIYLTQNPHTLEKAKKEQEEIMKTRLPTQKHLSLKYIKKMNYLSQVINEMMRLTSMNFAIFREATIDVNINGYTIPKGWKVLTWIRAIHMDPTYYPNPNEFNPSRWDDHNKVGSFFPFGAGSRYCPGSDLAKIEISIFLHYFLLNYKLELVNPKCPITSLPSPKPTDNCLAKVIKNSNIA</sequence>
<keyword evidence="14" id="KW-1185">Reference proteome</keyword>
<evidence type="ECO:0000256" key="7">
    <source>
        <dbReference type="ARBA" id="ARBA00022989"/>
    </source>
</evidence>
<dbReference type="GO" id="GO:0005506">
    <property type="term" value="F:iron ion binding"/>
    <property type="evidence" value="ECO:0007669"/>
    <property type="project" value="InterPro"/>
</dbReference>
<dbReference type="PANTHER" id="PTHR24286">
    <property type="entry name" value="CYTOCHROME P450 26"/>
    <property type="match status" value="1"/>
</dbReference>
<dbReference type="GO" id="GO:0016020">
    <property type="term" value="C:membrane"/>
    <property type="evidence" value="ECO:0007669"/>
    <property type="project" value="UniProtKB-SubCell"/>
</dbReference>
<dbReference type="PRINTS" id="PR00385">
    <property type="entry name" value="P450"/>
</dbReference>
<dbReference type="InterPro" id="IPR017972">
    <property type="entry name" value="Cyt_P450_CS"/>
</dbReference>
<dbReference type="GO" id="GO:0020037">
    <property type="term" value="F:heme binding"/>
    <property type="evidence" value="ECO:0007669"/>
    <property type="project" value="InterPro"/>
</dbReference>
<dbReference type="PRINTS" id="PR00463">
    <property type="entry name" value="EP450I"/>
</dbReference>
<evidence type="ECO:0000313" key="13">
    <source>
        <dbReference type="EMBL" id="CAI8605410.1"/>
    </source>
</evidence>
<dbReference type="EMBL" id="OX451738">
    <property type="protein sequence ID" value="CAI8605410.1"/>
    <property type="molecule type" value="Genomic_DNA"/>
</dbReference>
<dbReference type="InterPro" id="IPR001128">
    <property type="entry name" value="Cyt_P450"/>
</dbReference>
<dbReference type="Proteomes" id="UP001157006">
    <property type="component" value="Chromosome 3"/>
</dbReference>
<dbReference type="GO" id="GO:0051777">
    <property type="term" value="F:ent-kaurenoic acid monooxygenase activity"/>
    <property type="evidence" value="ECO:0007669"/>
    <property type="project" value="TreeGrafter"/>
</dbReference>
<evidence type="ECO:0000256" key="9">
    <source>
        <dbReference type="ARBA" id="ARBA00023004"/>
    </source>
</evidence>
<evidence type="ECO:0000256" key="2">
    <source>
        <dbReference type="ARBA" id="ARBA00004167"/>
    </source>
</evidence>
<evidence type="ECO:0000256" key="3">
    <source>
        <dbReference type="ARBA" id="ARBA00010617"/>
    </source>
</evidence>
<keyword evidence="7" id="KW-1133">Transmembrane helix</keyword>
<evidence type="ECO:0008006" key="15">
    <source>
        <dbReference type="Google" id="ProtNLM"/>
    </source>
</evidence>
<dbReference type="AlphaFoldDB" id="A0AAV1A406"/>
<evidence type="ECO:0000256" key="4">
    <source>
        <dbReference type="ARBA" id="ARBA00022617"/>
    </source>
</evidence>
<dbReference type="GO" id="GO:0016125">
    <property type="term" value="P:sterol metabolic process"/>
    <property type="evidence" value="ECO:0007669"/>
    <property type="project" value="TreeGrafter"/>
</dbReference>
<dbReference type="Gene3D" id="1.10.630.10">
    <property type="entry name" value="Cytochrome P450"/>
    <property type="match status" value="1"/>
</dbReference>
<keyword evidence="5" id="KW-0812">Transmembrane</keyword>
<proteinExistence type="inferred from homology"/>
<evidence type="ECO:0000256" key="1">
    <source>
        <dbReference type="ARBA" id="ARBA00001971"/>
    </source>
</evidence>
<comment type="similarity">
    <text evidence="3 12">Belongs to the cytochrome P450 family.</text>
</comment>
<accession>A0AAV1A406</accession>
<dbReference type="PANTHER" id="PTHR24286:SF199">
    <property type="entry name" value="CYTOCHROME P450 88D6"/>
    <property type="match status" value="1"/>
</dbReference>
<evidence type="ECO:0000313" key="14">
    <source>
        <dbReference type="Proteomes" id="UP001157006"/>
    </source>
</evidence>
<keyword evidence="9 11" id="KW-0408">Iron</keyword>
<dbReference type="CDD" id="cd11043">
    <property type="entry name" value="CYP90-like"/>
    <property type="match status" value="1"/>
</dbReference>
<keyword evidence="10" id="KW-0472">Membrane</keyword>
<feature type="binding site" description="axial binding residue" evidence="11">
    <location>
        <position position="407"/>
    </location>
    <ligand>
        <name>heme</name>
        <dbReference type="ChEBI" id="CHEBI:30413"/>
    </ligand>
    <ligandPart>
        <name>Fe</name>
        <dbReference type="ChEBI" id="CHEBI:18248"/>
    </ligandPart>
</feature>
<evidence type="ECO:0000256" key="10">
    <source>
        <dbReference type="ARBA" id="ARBA00023136"/>
    </source>
</evidence>